<gene>
    <name evidence="2" type="ORF">Xkoz_03558</name>
</gene>
<evidence type="ECO:0000313" key="2">
    <source>
        <dbReference type="EMBL" id="PHM69029.1"/>
    </source>
</evidence>
<comment type="caution">
    <text evidence="2">The sequence shown here is derived from an EMBL/GenBank/DDBJ whole genome shotgun (WGS) entry which is preliminary data.</text>
</comment>
<proteinExistence type="predicted"/>
<organism evidence="2 3">
    <name type="scientific">Xenorhabdus kozodoii</name>
    <dbReference type="NCBI Taxonomy" id="351676"/>
    <lineage>
        <taxon>Bacteria</taxon>
        <taxon>Pseudomonadati</taxon>
        <taxon>Pseudomonadota</taxon>
        <taxon>Gammaproteobacteria</taxon>
        <taxon>Enterobacterales</taxon>
        <taxon>Morganellaceae</taxon>
        <taxon>Xenorhabdus</taxon>
    </lineage>
</organism>
<protein>
    <submittedName>
        <fullName evidence="2">DNA-binding protein</fullName>
    </submittedName>
</protein>
<dbReference type="PROSITE" id="PS51301">
    <property type="entry name" value="KILA_N"/>
    <property type="match status" value="1"/>
</dbReference>
<dbReference type="InterPro" id="IPR018874">
    <property type="entry name" value="Phage_Mx8_p63_C"/>
</dbReference>
<dbReference type="InterPro" id="IPR036887">
    <property type="entry name" value="HTH_APSES_sf"/>
</dbReference>
<name>A0A2D0L005_9GAMM</name>
<feature type="domain" description="KilA-N" evidence="1">
    <location>
        <begin position="1"/>
        <end position="110"/>
    </location>
</feature>
<dbReference type="SUPFAM" id="SSF54616">
    <property type="entry name" value="DNA-binding domain of Mlu1-box binding protein MBP1"/>
    <property type="match status" value="1"/>
</dbReference>
<evidence type="ECO:0000313" key="3">
    <source>
        <dbReference type="Proteomes" id="UP000221101"/>
    </source>
</evidence>
<dbReference type="SMART" id="SM01252">
    <property type="entry name" value="KilA-N"/>
    <property type="match status" value="1"/>
</dbReference>
<dbReference type="Pfam" id="PF04383">
    <property type="entry name" value="KilA-N"/>
    <property type="match status" value="1"/>
</dbReference>
<dbReference type="InterPro" id="IPR017880">
    <property type="entry name" value="KilA_N"/>
</dbReference>
<dbReference type="AlphaFoldDB" id="A0A2D0L005"/>
<dbReference type="EMBL" id="NJCX01000037">
    <property type="protein sequence ID" value="PHM69029.1"/>
    <property type="molecule type" value="Genomic_DNA"/>
</dbReference>
<evidence type="ECO:0000259" key="1">
    <source>
        <dbReference type="PROSITE" id="PS51301"/>
    </source>
</evidence>
<accession>A0A2D0L005</accession>
<dbReference type="OrthoDB" id="6966367at2"/>
<dbReference type="RefSeq" id="WP_099143292.1">
    <property type="nucleotide sequence ID" value="NZ_CAWNOR010000072.1"/>
</dbReference>
<keyword evidence="2" id="KW-0238">DNA-binding</keyword>
<dbReference type="Pfam" id="PF10546">
    <property type="entry name" value="P63C"/>
    <property type="match status" value="1"/>
</dbReference>
<dbReference type="GO" id="GO:0003677">
    <property type="term" value="F:DNA binding"/>
    <property type="evidence" value="ECO:0007669"/>
    <property type="project" value="UniProtKB-KW"/>
</dbReference>
<reference evidence="2 3" key="1">
    <citation type="journal article" date="2017" name="Nat. Microbiol.">
        <title>Natural product diversity associated with the nematode symbionts Photorhabdus and Xenorhabdus.</title>
        <authorList>
            <person name="Tobias N.J."/>
            <person name="Wolff H."/>
            <person name="Djahanschiri B."/>
            <person name="Grundmann F."/>
            <person name="Kronenwerth M."/>
            <person name="Shi Y.M."/>
            <person name="Simonyi S."/>
            <person name="Grun P."/>
            <person name="Shapiro-Ilan D."/>
            <person name="Pidot S.J."/>
            <person name="Stinear T.P."/>
            <person name="Ebersberger I."/>
            <person name="Bode H.B."/>
        </authorList>
    </citation>
    <scope>NUCLEOTIDE SEQUENCE [LARGE SCALE GENOMIC DNA]</scope>
    <source>
        <strain evidence="2 3">DSM 17907</strain>
    </source>
</reference>
<keyword evidence="3" id="KW-1185">Reference proteome</keyword>
<sequence length="252" mass="28769">MIKIIPMEYDKQLFPFSNECWVNATTAATHFGKKVFDWLRLDSTKEYIKEIGEEIDIEVINSKGGISRLLVDVKKGRHGGTWIHPELIIEFARWLSPKFARACDRHIKNMLMAQNLTLTEEQVIGLLTYQEPTTWEKRFQEPYYQALSKMTSLPYFGHVGGSPALFGQITAKWVYGIALPACVYESAKESAKDSGEKIHQFLKDKALRSIEAQMIAVTNIANSCVDYKDFEARCMTAFNIKGQMKLIYPQVA</sequence>
<dbReference type="InterPro" id="IPR018004">
    <property type="entry name" value="KilA/APSES_HTH"/>
</dbReference>
<dbReference type="Proteomes" id="UP000221101">
    <property type="component" value="Unassembled WGS sequence"/>
</dbReference>